<keyword evidence="4" id="KW-1185">Reference proteome</keyword>
<evidence type="ECO:0000256" key="1">
    <source>
        <dbReference type="SAM" id="MobiDB-lite"/>
    </source>
</evidence>
<feature type="non-terminal residue" evidence="3">
    <location>
        <position position="374"/>
    </location>
</feature>
<feature type="compositionally biased region" description="Basic residues" evidence="1">
    <location>
        <begin position="328"/>
        <end position="338"/>
    </location>
</feature>
<feature type="signal peptide" evidence="2">
    <location>
        <begin position="1"/>
        <end position="20"/>
    </location>
</feature>
<feature type="region of interest" description="Disordered" evidence="1">
    <location>
        <begin position="322"/>
        <end position="347"/>
    </location>
</feature>
<sequence>MAKRILIVVSFLVLLAYVSAGPVKAKEVEEKVEEYEDDLEEAEDQDLVPEGGAHLGRYIGGRDRDYEEHYGEEEGYEGKAGHEKAHKAGGVHSYDEHHEQGGFKKFKDEHAAHGKHDKEGHEVYEHHNDQGASKSFKKEGEVFDKHGSDHKGKLEKNQHVKGQEEITKHGGHGQAGGKVGSELIKDKGHKSHGFKNVYHKEEYGEHKTFHDEHRESDHKKKYHDEHQDYSHHGGKHFKQHANKGHYDENKHGHDFHKFGKAGHESHHEAGHKKGGHHHAVGDGFKQAGGKQQSEAHAQGHHSRGKKVYHNGQLDVGHQHKAHLEAAHGHRGYGGHKKAAGYDDDRRYHGHQADQGYYTGYEDVGDGHRVYFRRG</sequence>
<evidence type="ECO:0000256" key="2">
    <source>
        <dbReference type="SAM" id="SignalP"/>
    </source>
</evidence>
<dbReference type="EMBL" id="KK112398">
    <property type="protein sequence ID" value="KFM57541.1"/>
    <property type="molecule type" value="Genomic_DNA"/>
</dbReference>
<dbReference type="Proteomes" id="UP000054359">
    <property type="component" value="Unassembled WGS sequence"/>
</dbReference>
<gene>
    <name evidence="3" type="ORF">X975_17218</name>
</gene>
<dbReference type="InterPro" id="IPR031959">
    <property type="entry name" value="DUF4779"/>
</dbReference>
<dbReference type="OMA" id="DKHGSDH"/>
<dbReference type="Pfam" id="PF16009">
    <property type="entry name" value="DUF4779"/>
    <property type="match status" value="1"/>
</dbReference>
<feature type="chain" id="PRO_5001829138" evidence="2">
    <location>
        <begin position="21"/>
        <end position="374"/>
    </location>
</feature>
<feature type="region of interest" description="Disordered" evidence="1">
    <location>
        <begin position="261"/>
        <end position="305"/>
    </location>
</feature>
<dbReference type="STRING" id="407821.A0A087SXF2"/>
<feature type="region of interest" description="Disordered" evidence="1">
    <location>
        <begin position="225"/>
        <end position="248"/>
    </location>
</feature>
<feature type="region of interest" description="Disordered" evidence="1">
    <location>
        <begin position="69"/>
        <end position="99"/>
    </location>
</feature>
<dbReference type="OrthoDB" id="6428237at2759"/>
<evidence type="ECO:0000313" key="4">
    <source>
        <dbReference type="Proteomes" id="UP000054359"/>
    </source>
</evidence>
<protein>
    <submittedName>
        <fullName evidence="3">Uncharacterized protein</fullName>
    </submittedName>
</protein>
<dbReference type="AlphaFoldDB" id="A0A087SXF2"/>
<evidence type="ECO:0000313" key="3">
    <source>
        <dbReference type="EMBL" id="KFM57541.1"/>
    </source>
</evidence>
<accession>A0A087SXF2</accession>
<reference evidence="3 4" key="1">
    <citation type="submission" date="2013-11" db="EMBL/GenBank/DDBJ databases">
        <title>Genome sequencing of Stegodyphus mimosarum.</title>
        <authorList>
            <person name="Bechsgaard J."/>
        </authorList>
    </citation>
    <scope>NUCLEOTIDE SEQUENCE [LARGE SCALE GENOMIC DNA]</scope>
</reference>
<feature type="compositionally biased region" description="Basic residues" evidence="1">
    <location>
        <begin position="269"/>
        <end position="278"/>
    </location>
</feature>
<organism evidence="3 4">
    <name type="scientific">Stegodyphus mimosarum</name>
    <name type="common">African social velvet spider</name>
    <dbReference type="NCBI Taxonomy" id="407821"/>
    <lineage>
        <taxon>Eukaryota</taxon>
        <taxon>Metazoa</taxon>
        <taxon>Ecdysozoa</taxon>
        <taxon>Arthropoda</taxon>
        <taxon>Chelicerata</taxon>
        <taxon>Arachnida</taxon>
        <taxon>Araneae</taxon>
        <taxon>Araneomorphae</taxon>
        <taxon>Entelegynae</taxon>
        <taxon>Eresoidea</taxon>
        <taxon>Eresidae</taxon>
        <taxon>Stegodyphus</taxon>
    </lineage>
</organism>
<proteinExistence type="predicted"/>
<name>A0A087SXF2_STEMI</name>
<keyword evidence="2" id="KW-0732">Signal</keyword>
<feature type="compositionally biased region" description="Basic residues" evidence="1">
    <location>
        <begin position="232"/>
        <end position="243"/>
    </location>
</feature>